<comment type="cofactor">
    <cofactor evidence="1">
        <name>[4Fe-4S] cluster</name>
        <dbReference type="ChEBI" id="CHEBI:49883"/>
    </cofactor>
</comment>
<dbReference type="GO" id="GO:0046872">
    <property type="term" value="F:metal ion binding"/>
    <property type="evidence" value="ECO:0007669"/>
    <property type="project" value="UniProtKB-KW"/>
</dbReference>
<feature type="domain" description="B12-binding" evidence="6">
    <location>
        <begin position="1"/>
        <end position="142"/>
    </location>
</feature>
<dbReference type="Gene3D" id="3.80.30.20">
    <property type="entry name" value="tm_1862 like domain"/>
    <property type="match status" value="1"/>
</dbReference>
<evidence type="ECO:0000313" key="9">
    <source>
        <dbReference type="Proteomes" id="UP000463470"/>
    </source>
</evidence>
<evidence type="ECO:0000313" key="8">
    <source>
        <dbReference type="EMBL" id="MZP30776.1"/>
    </source>
</evidence>
<evidence type="ECO:0000259" key="7">
    <source>
        <dbReference type="PROSITE" id="PS51918"/>
    </source>
</evidence>
<dbReference type="InterPro" id="IPR058240">
    <property type="entry name" value="rSAM_sf"/>
</dbReference>
<dbReference type="RefSeq" id="WP_161259298.1">
    <property type="nucleotide sequence ID" value="NZ_WXEY01000018.1"/>
</dbReference>
<proteinExistence type="predicted"/>
<keyword evidence="4" id="KW-0408">Iron</keyword>
<dbReference type="CDD" id="cd01335">
    <property type="entry name" value="Radical_SAM"/>
    <property type="match status" value="1"/>
</dbReference>
<dbReference type="SFLD" id="SFLDG01123">
    <property type="entry name" value="methyltransferase_(Class_B)"/>
    <property type="match status" value="1"/>
</dbReference>
<dbReference type="SUPFAM" id="SSF102114">
    <property type="entry name" value="Radical SAM enzymes"/>
    <property type="match status" value="1"/>
</dbReference>
<reference evidence="8 9" key="1">
    <citation type="submission" date="2020-01" db="EMBL/GenBank/DDBJ databases">
        <title>Whole-genome sequence of Heliobacterium undosum DSM 13378.</title>
        <authorList>
            <person name="Kyndt J.A."/>
            <person name="Meyer T.E."/>
        </authorList>
    </citation>
    <scope>NUCLEOTIDE SEQUENCE [LARGE SCALE GENOMIC DNA]</scope>
    <source>
        <strain evidence="8 9">DSM 13378</strain>
    </source>
</reference>
<dbReference type="SUPFAM" id="SSF52242">
    <property type="entry name" value="Cobalamin (vitamin B12)-binding domain"/>
    <property type="match status" value="1"/>
</dbReference>
<evidence type="ECO:0000256" key="4">
    <source>
        <dbReference type="ARBA" id="ARBA00023004"/>
    </source>
</evidence>
<keyword evidence="3" id="KW-0479">Metal-binding</keyword>
<dbReference type="InterPro" id="IPR007197">
    <property type="entry name" value="rSAM"/>
</dbReference>
<dbReference type="GO" id="GO:0051539">
    <property type="term" value="F:4 iron, 4 sulfur cluster binding"/>
    <property type="evidence" value="ECO:0007669"/>
    <property type="project" value="UniProtKB-KW"/>
</dbReference>
<dbReference type="InterPro" id="IPR006638">
    <property type="entry name" value="Elp3/MiaA/NifB-like_rSAM"/>
</dbReference>
<dbReference type="SMART" id="SM00729">
    <property type="entry name" value="Elp3"/>
    <property type="match status" value="1"/>
</dbReference>
<dbReference type="Proteomes" id="UP000463470">
    <property type="component" value="Unassembled WGS sequence"/>
</dbReference>
<protein>
    <submittedName>
        <fullName evidence="8">Radical SAM protein</fullName>
    </submittedName>
</protein>
<dbReference type="GO" id="GO:0031419">
    <property type="term" value="F:cobalamin binding"/>
    <property type="evidence" value="ECO:0007669"/>
    <property type="project" value="InterPro"/>
</dbReference>
<dbReference type="PROSITE" id="PS51918">
    <property type="entry name" value="RADICAL_SAM"/>
    <property type="match status" value="1"/>
</dbReference>
<dbReference type="OrthoDB" id="9801424at2"/>
<dbReference type="AlphaFoldDB" id="A0A845L4Z6"/>
<evidence type="ECO:0000256" key="2">
    <source>
        <dbReference type="ARBA" id="ARBA00022691"/>
    </source>
</evidence>
<dbReference type="GO" id="GO:0003824">
    <property type="term" value="F:catalytic activity"/>
    <property type="evidence" value="ECO:0007669"/>
    <property type="project" value="InterPro"/>
</dbReference>
<name>A0A845L4Z6_9FIRM</name>
<dbReference type="Pfam" id="PF02310">
    <property type="entry name" value="B12-binding"/>
    <property type="match status" value="1"/>
</dbReference>
<dbReference type="InterPro" id="IPR051198">
    <property type="entry name" value="BchE-like"/>
</dbReference>
<keyword evidence="5" id="KW-0411">Iron-sulfur</keyword>
<evidence type="ECO:0000259" key="6">
    <source>
        <dbReference type="PROSITE" id="PS51332"/>
    </source>
</evidence>
<sequence length="506" mass="57828">MKDYPIVLIGLYNSKALGVRALSSVLKAKGYPVSIIFFKDFNSLNARSPSEEEYRLLVDKLMELNPRMIGLSVMSTFYLSAAHEMSRRIKAAFPAASLVWGGVYPTMFPKESLDHCDYVMRGECDEAIIDLVEALSAATDVGEPPNLTQVPNLTYRCGDTVIDNPLNHLRAQLDELPFPDMGSGAMYHISDGKLTCCDPQVASVSYEMSASRGCPFVCSYCSSLNLKRIYKGKGPFVRQRSVDSTLAELRWAKGLVKNMRMVWFWDEIFADDESWVREFVGRYKQEIGLPFNIWGHPHKIKPKIMAMLVEAGLHQVVVGIQHGSPRIRKEIYFRPETDEELIEMSRILAEAKVPEVIYDLILDSPFETVEDLEKTYHLCMKLHKPFTLNLHGLSFLPGTDIEKLAVDKGLLTWEELKQQQSRPIEEMYHSFSWWTHTGSKEDRERAYWKNMIHLTQFGWASALLPLFEAGIFRQKPEMMNPLRTTANGWNLMRRAARKARLKLGLT</sequence>
<dbReference type="InterPro" id="IPR006158">
    <property type="entry name" value="Cobalamin-bd"/>
</dbReference>
<gene>
    <name evidence="8" type="ORF">GTO91_13740</name>
</gene>
<feature type="domain" description="Radical SAM core" evidence="7">
    <location>
        <begin position="200"/>
        <end position="426"/>
    </location>
</feature>
<evidence type="ECO:0000256" key="1">
    <source>
        <dbReference type="ARBA" id="ARBA00001966"/>
    </source>
</evidence>
<accession>A0A845L4Z6</accession>
<keyword evidence="9" id="KW-1185">Reference proteome</keyword>
<evidence type="ECO:0000256" key="5">
    <source>
        <dbReference type="ARBA" id="ARBA00023014"/>
    </source>
</evidence>
<evidence type="ECO:0000256" key="3">
    <source>
        <dbReference type="ARBA" id="ARBA00022723"/>
    </source>
</evidence>
<dbReference type="Gene3D" id="3.40.50.280">
    <property type="entry name" value="Cobalamin-binding domain"/>
    <property type="match status" value="1"/>
</dbReference>
<dbReference type="SFLD" id="SFLDG01082">
    <property type="entry name" value="B12-binding_domain_containing"/>
    <property type="match status" value="1"/>
</dbReference>
<dbReference type="InterPro" id="IPR034466">
    <property type="entry name" value="Methyltransferase_Class_B"/>
</dbReference>
<dbReference type="Pfam" id="PF04055">
    <property type="entry name" value="Radical_SAM"/>
    <property type="match status" value="1"/>
</dbReference>
<keyword evidence="2" id="KW-0949">S-adenosyl-L-methionine</keyword>
<organism evidence="8 9">
    <name type="scientific">Heliomicrobium undosum</name>
    <dbReference type="NCBI Taxonomy" id="121734"/>
    <lineage>
        <taxon>Bacteria</taxon>
        <taxon>Bacillati</taxon>
        <taxon>Bacillota</taxon>
        <taxon>Clostridia</taxon>
        <taxon>Eubacteriales</taxon>
        <taxon>Heliobacteriaceae</taxon>
        <taxon>Heliomicrobium</taxon>
    </lineage>
</organism>
<dbReference type="PROSITE" id="PS51332">
    <property type="entry name" value="B12_BINDING"/>
    <property type="match status" value="1"/>
</dbReference>
<dbReference type="PANTHER" id="PTHR43409">
    <property type="entry name" value="ANAEROBIC MAGNESIUM-PROTOPORPHYRIN IX MONOMETHYL ESTER CYCLASE-RELATED"/>
    <property type="match status" value="1"/>
</dbReference>
<dbReference type="InterPro" id="IPR023404">
    <property type="entry name" value="rSAM_horseshoe"/>
</dbReference>
<dbReference type="InterPro" id="IPR036724">
    <property type="entry name" value="Cobalamin-bd_sf"/>
</dbReference>
<comment type="caution">
    <text evidence="8">The sequence shown here is derived from an EMBL/GenBank/DDBJ whole genome shotgun (WGS) entry which is preliminary data.</text>
</comment>
<dbReference type="SFLD" id="SFLDS00029">
    <property type="entry name" value="Radical_SAM"/>
    <property type="match status" value="1"/>
</dbReference>
<dbReference type="EMBL" id="WXEY01000018">
    <property type="protein sequence ID" value="MZP30776.1"/>
    <property type="molecule type" value="Genomic_DNA"/>
</dbReference>